<protein>
    <submittedName>
        <fullName evidence="4">Metallophosphoesterase</fullName>
    </submittedName>
</protein>
<reference evidence="4 5" key="1">
    <citation type="submission" date="2019-07" db="EMBL/GenBank/DDBJ databases">
        <title>Whole genome shotgun sequence of Rhodospirillum oryzae NBRC 107573.</title>
        <authorList>
            <person name="Hosoyama A."/>
            <person name="Uohara A."/>
            <person name="Ohji S."/>
            <person name="Ichikawa N."/>
        </authorList>
    </citation>
    <scope>NUCLEOTIDE SEQUENCE [LARGE SCALE GENOMIC DNA]</scope>
    <source>
        <strain evidence="4 5">NBRC 107573</strain>
    </source>
</reference>
<gene>
    <name evidence="4" type="ORF">ROR02_21600</name>
</gene>
<dbReference type="GO" id="GO:0016787">
    <property type="term" value="F:hydrolase activity"/>
    <property type="evidence" value="ECO:0007669"/>
    <property type="project" value="UniProtKB-KW"/>
</dbReference>
<dbReference type="OrthoDB" id="9773856at2"/>
<dbReference type="Gene3D" id="3.60.21.10">
    <property type="match status" value="1"/>
</dbReference>
<dbReference type="CDD" id="cd00840">
    <property type="entry name" value="MPP_Mre11_N"/>
    <property type="match status" value="1"/>
</dbReference>
<dbReference type="SUPFAM" id="SSF56300">
    <property type="entry name" value="Metallo-dependent phosphatases"/>
    <property type="match status" value="1"/>
</dbReference>
<dbReference type="Proteomes" id="UP000321567">
    <property type="component" value="Unassembled WGS sequence"/>
</dbReference>
<dbReference type="PANTHER" id="PTHR30337:SF7">
    <property type="entry name" value="PHOSPHOESTERASE"/>
    <property type="match status" value="1"/>
</dbReference>
<dbReference type="Pfam" id="PF00149">
    <property type="entry name" value="Metallophos"/>
    <property type="match status" value="1"/>
</dbReference>
<comment type="caution">
    <text evidence="4">The sequence shown here is derived from an EMBL/GenBank/DDBJ whole genome shotgun (WGS) entry which is preliminary data.</text>
</comment>
<feature type="region of interest" description="Disordered" evidence="2">
    <location>
        <begin position="335"/>
        <end position="355"/>
    </location>
</feature>
<accession>A0A512H993</accession>
<sequence>MFRFLHTADLHLDSALQGLAGLDTQGSGLGRTATRDALVALVDLALAENVALVVIAGDLYDGDWRDYHTGLFFVEQMGRLADQGIPVVVAQGNHDAESRITRSLILPPTVRVFGSRRPETFVLDLPGGDRVALHGQSYKERAVTDNLALDYPAPVPGCFNMGVLHTGLGGLGGHANYAPCALSDLLGRGYDYWALGHVHQHTVVHRHPPVVFPGTPQGRHAREPGPKSVTLVEVDNGQVTALETSAVDTVRWAVLDVTLADCPTRSAVEDRLAQVLADAVATQGDGRLLACRLILGGETPAHTALLAGQRDLEAQARAAALGLGPGRAWVESVRLETRPPTRPAPSRDSAPEAPGIREGLDALAGLDAFLDEAARDPDLVERLRTDLDPLVRRLPAELATVDPDDPGRLVDDPALVAALTGDAGALIAAVRPFLMARLDGGDA</sequence>
<evidence type="ECO:0000313" key="5">
    <source>
        <dbReference type="Proteomes" id="UP000321567"/>
    </source>
</evidence>
<evidence type="ECO:0000256" key="2">
    <source>
        <dbReference type="SAM" id="MobiDB-lite"/>
    </source>
</evidence>
<dbReference type="AlphaFoldDB" id="A0A512H993"/>
<dbReference type="RefSeq" id="WP_147164041.1">
    <property type="nucleotide sequence ID" value="NZ_BJZO01000057.1"/>
</dbReference>
<proteinExistence type="predicted"/>
<feature type="domain" description="Calcineurin-like phosphoesterase" evidence="3">
    <location>
        <begin position="2"/>
        <end position="200"/>
    </location>
</feature>
<keyword evidence="5" id="KW-1185">Reference proteome</keyword>
<evidence type="ECO:0000256" key="1">
    <source>
        <dbReference type="ARBA" id="ARBA00022801"/>
    </source>
</evidence>
<name>A0A512H993_9PROT</name>
<dbReference type="EMBL" id="BJZO01000057">
    <property type="protein sequence ID" value="GEO82029.1"/>
    <property type="molecule type" value="Genomic_DNA"/>
</dbReference>
<dbReference type="InterPro" id="IPR050535">
    <property type="entry name" value="DNA_Repair-Maintenance_Comp"/>
</dbReference>
<keyword evidence="1" id="KW-0378">Hydrolase</keyword>
<evidence type="ECO:0000259" key="3">
    <source>
        <dbReference type="Pfam" id="PF00149"/>
    </source>
</evidence>
<evidence type="ECO:0000313" key="4">
    <source>
        <dbReference type="EMBL" id="GEO82029.1"/>
    </source>
</evidence>
<dbReference type="InterPro" id="IPR004843">
    <property type="entry name" value="Calcineurin-like_PHP"/>
</dbReference>
<dbReference type="PANTHER" id="PTHR30337">
    <property type="entry name" value="COMPONENT OF ATP-DEPENDENT DSDNA EXONUCLEASE"/>
    <property type="match status" value="1"/>
</dbReference>
<dbReference type="InterPro" id="IPR029052">
    <property type="entry name" value="Metallo-depent_PP-like"/>
</dbReference>
<dbReference type="InterPro" id="IPR041796">
    <property type="entry name" value="Mre11_N"/>
</dbReference>
<organism evidence="4 5">
    <name type="scientific">Pararhodospirillum oryzae</name>
    <dbReference type="NCBI Taxonomy" id="478448"/>
    <lineage>
        <taxon>Bacteria</taxon>
        <taxon>Pseudomonadati</taxon>
        <taxon>Pseudomonadota</taxon>
        <taxon>Alphaproteobacteria</taxon>
        <taxon>Rhodospirillales</taxon>
        <taxon>Rhodospirillaceae</taxon>
        <taxon>Pararhodospirillum</taxon>
    </lineage>
</organism>